<dbReference type="Proteomes" id="UP000183447">
    <property type="component" value="Unassembled WGS sequence"/>
</dbReference>
<feature type="transmembrane region" description="Helical" evidence="8">
    <location>
        <begin position="509"/>
        <end position="529"/>
    </location>
</feature>
<feature type="transmembrane region" description="Helical" evidence="8">
    <location>
        <begin position="89"/>
        <end position="116"/>
    </location>
</feature>
<keyword evidence="7 8" id="KW-0472">Membrane</keyword>
<dbReference type="EMBL" id="FPKU01000002">
    <property type="protein sequence ID" value="SFZ84340.1"/>
    <property type="molecule type" value="Genomic_DNA"/>
</dbReference>
<evidence type="ECO:0000256" key="2">
    <source>
        <dbReference type="ARBA" id="ARBA00022448"/>
    </source>
</evidence>
<evidence type="ECO:0000259" key="9">
    <source>
        <dbReference type="PROSITE" id="PS50928"/>
    </source>
</evidence>
<feature type="transmembrane region" description="Helical" evidence="8">
    <location>
        <begin position="348"/>
        <end position="366"/>
    </location>
</feature>
<keyword evidence="4" id="KW-0997">Cell inner membrane</keyword>
<comment type="subcellular location">
    <subcellularLocation>
        <location evidence="1">Cell inner membrane</location>
        <topology evidence="1">Multi-pass membrane protein</topology>
    </subcellularLocation>
</comment>
<dbReference type="PROSITE" id="PS50928">
    <property type="entry name" value="ABC_TM1"/>
    <property type="match status" value="2"/>
</dbReference>
<sequence>MPVLAALALAWPALAGLAGLGWTLVSATTEAAGGGPGGFDRLAAEPGLGLSIWVSLWTGPAAAALSLAIVATIMAAAPQGRSLRWIAGLMAPAMAIPHAAAGFALAFLIAPSGFLIRLTGSFERPPDWLILNDPAGLSLLAGLVLKEVPFLLLMAIAILPQANPERMMQAAIALGHRPGWAFLAAVFPGIYRRIRLPVYAVVAFSGSVVDLAIILGPGTPAPLAPRVLGWLTDPDLSRQGIGAAGALLHLLVTLASLLLWRIGEVIVAAFGRTLLSRGWRGPPDRLVRGAGLGLAGLVTVGLLGGLVVLGLWSVAGPWRFPDPLPQGLTLDRWAEQAGRLAGLGATSLWLALGSAAVSLILAILLLARPRAARLRMLILIPGLIVPQIAFLGGLAVLMLRLGWDGTLISVIAVHVIFVLPYMVFALAGPWQRLDPRHEQVALALGKSPAAAFWRVRLPMLAVPLAFAFALGCAISLSQYLPTLLIGGGRVATLTTEAVALASGGDRRLIGIYALAQTLLPALLLGLALLGPAALFRNRRGLLGGGEA</sequence>
<evidence type="ECO:0000256" key="7">
    <source>
        <dbReference type="ARBA" id="ARBA00023136"/>
    </source>
</evidence>
<keyword evidence="6 8" id="KW-1133">Transmembrane helix</keyword>
<evidence type="ECO:0000256" key="4">
    <source>
        <dbReference type="ARBA" id="ARBA00022519"/>
    </source>
</evidence>
<feature type="transmembrane region" description="Helical" evidence="8">
    <location>
        <begin position="291"/>
        <end position="315"/>
    </location>
</feature>
<feature type="transmembrane region" description="Helical" evidence="8">
    <location>
        <begin position="198"/>
        <end position="221"/>
    </location>
</feature>
<feature type="domain" description="ABC transmembrane type-1" evidence="9">
    <location>
        <begin position="52"/>
        <end position="260"/>
    </location>
</feature>
<dbReference type="AlphaFoldDB" id="A0A1K2HXU1"/>
<dbReference type="SUPFAM" id="SSF161098">
    <property type="entry name" value="MetI-like"/>
    <property type="match status" value="2"/>
</dbReference>
<feature type="transmembrane region" description="Helical" evidence="8">
    <location>
        <begin position="241"/>
        <end position="270"/>
    </location>
</feature>
<dbReference type="STRING" id="665118.SAMN02983003_1954"/>
<feature type="transmembrane region" description="Helical" evidence="8">
    <location>
        <begin position="460"/>
        <end position="480"/>
    </location>
</feature>
<proteinExistence type="predicted"/>
<feature type="transmembrane region" description="Helical" evidence="8">
    <location>
        <begin position="378"/>
        <end position="401"/>
    </location>
</feature>
<dbReference type="Gene3D" id="1.10.3720.10">
    <property type="entry name" value="MetI-like"/>
    <property type="match status" value="2"/>
</dbReference>
<dbReference type="CDD" id="cd06261">
    <property type="entry name" value="TM_PBP2"/>
    <property type="match status" value="1"/>
</dbReference>
<evidence type="ECO:0000256" key="6">
    <source>
        <dbReference type="ARBA" id="ARBA00022989"/>
    </source>
</evidence>
<dbReference type="GO" id="GO:0005886">
    <property type="term" value="C:plasma membrane"/>
    <property type="evidence" value="ECO:0007669"/>
    <property type="project" value="UniProtKB-SubCell"/>
</dbReference>
<protein>
    <submittedName>
        <fullName evidence="10">Putative thiamine transport system permease protein</fullName>
    </submittedName>
</protein>
<evidence type="ECO:0000256" key="5">
    <source>
        <dbReference type="ARBA" id="ARBA00022692"/>
    </source>
</evidence>
<evidence type="ECO:0000256" key="3">
    <source>
        <dbReference type="ARBA" id="ARBA00022475"/>
    </source>
</evidence>
<dbReference type="GO" id="GO:0055085">
    <property type="term" value="P:transmembrane transport"/>
    <property type="evidence" value="ECO:0007669"/>
    <property type="project" value="InterPro"/>
</dbReference>
<keyword evidence="5 8" id="KW-0812">Transmembrane</keyword>
<feature type="transmembrane region" description="Helical" evidence="8">
    <location>
        <begin position="407"/>
        <end position="427"/>
    </location>
</feature>
<feature type="domain" description="ABC transmembrane type-1" evidence="9">
    <location>
        <begin position="344"/>
        <end position="530"/>
    </location>
</feature>
<evidence type="ECO:0000313" key="10">
    <source>
        <dbReference type="EMBL" id="SFZ84340.1"/>
    </source>
</evidence>
<dbReference type="PANTHER" id="PTHR43357:SF4">
    <property type="entry name" value="INNER MEMBRANE ABC TRANSPORTER PERMEASE PROTEIN YDCV"/>
    <property type="match status" value="1"/>
</dbReference>
<keyword evidence="3" id="KW-1003">Cell membrane</keyword>
<reference evidence="10 11" key="1">
    <citation type="submission" date="2016-11" db="EMBL/GenBank/DDBJ databases">
        <authorList>
            <person name="Jaros S."/>
            <person name="Januszkiewicz K."/>
            <person name="Wedrychowicz H."/>
        </authorList>
    </citation>
    <scope>NUCLEOTIDE SEQUENCE [LARGE SCALE GENOMIC DNA]</scope>
    <source>
        <strain evidence="10 11">ATCC 23634</strain>
    </source>
</reference>
<evidence type="ECO:0000256" key="1">
    <source>
        <dbReference type="ARBA" id="ARBA00004429"/>
    </source>
</evidence>
<accession>A0A1K2HXU1</accession>
<gene>
    <name evidence="10" type="ORF">SAMN02983003_1954</name>
</gene>
<dbReference type="PANTHER" id="PTHR43357">
    <property type="entry name" value="INNER MEMBRANE ABC TRANSPORTER PERMEASE PROTEIN YDCV"/>
    <property type="match status" value="1"/>
</dbReference>
<feature type="transmembrane region" description="Helical" evidence="8">
    <location>
        <begin position="136"/>
        <end position="159"/>
    </location>
</feature>
<name>A0A1K2HXU1_9HYPH</name>
<keyword evidence="2" id="KW-0813">Transport</keyword>
<keyword evidence="11" id="KW-1185">Reference proteome</keyword>
<organism evidence="10 11">
    <name type="scientific">Devosia enhydra</name>
    <dbReference type="NCBI Taxonomy" id="665118"/>
    <lineage>
        <taxon>Bacteria</taxon>
        <taxon>Pseudomonadati</taxon>
        <taxon>Pseudomonadota</taxon>
        <taxon>Alphaproteobacteria</taxon>
        <taxon>Hyphomicrobiales</taxon>
        <taxon>Devosiaceae</taxon>
        <taxon>Devosia</taxon>
    </lineage>
</organism>
<dbReference type="InterPro" id="IPR000515">
    <property type="entry name" value="MetI-like"/>
</dbReference>
<dbReference type="InterPro" id="IPR035906">
    <property type="entry name" value="MetI-like_sf"/>
</dbReference>
<evidence type="ECO:0000313" key="11">
    <source>
        <dbReference type="Proteomes" id="UP000183447"/>
    </source>
</evidence>
<feature type="transmembrane region" description="Helical" evidence="8">
    <location>
        <begin position="51"/>
        <end position="77"/>
    </location>
</feature>
<evidence type="ECO:0000256" key="8">
    <source>
        <dbReference type="SAM" id="Phobius"/>
    </source>
</evidence>